<evidence type="ECO:0000313" key="8">
    <source>
        <dbReference type="EMBL" id="OLN81762.1"/>
    </source>
</evidence>
<name>A0A1Q8RBP6_9PEZI</name>
<dbReference type="Pfam" id="PF02656">
    <property type="entry name" value="DUF202"/>
    <property type="match status" value="1"/>
</dbReference>
<feature type="transmembrane region" description="Helical" evidence="6">
    <location>
        <begin position="127"/>
        <end position="148"/>
    </location>
</feature>
<feature type="compositionally biased region" description="Polar residues" evidence="5">
    <location>
        <begin position="1"/>
        <end position="21"/>
    </location>
</feature>
<dbReference type="EMBL" id="MPGH01000242">
    <property type="protein sequence ID" value="OLN81762.1"/>
    <property type="molecule type" value="Genomic_DNA"/>
</dbReference>
<dbReference type="STRING" id="708187.A0A1Q8RBP6"/>
<dbReference type="AlphaFoldDB" id="A0A1Q8RBP6"/>
<evidence type="ECO:0000256" key="5">
    <source>
        <dbReference type="SAM" id="MobiDB-lite"/>
    </source>
</evidence>
<feature type="domain" description="DUF202" evidence="7">
    <location>
        <begin position="93"/>
        <end position="156"/>
    </location>
</feature>
<gene>
    <name evidence="8" type="ORF">CCHL11_06920</name>
</gene>
<evidence type="ECO:0000313" key="9">
    <source>
        <dbReference type="Proteomes" id="UP000186583"/>
    </source>
</evidence>
<comment type="caution">
    <text evidence="8">The sequence shown here is derived from an EMBL/GenBank/DDBJ whole genome shotgun (WGS) entry which is preliminary data.</text>
</comment>
<proteinExistence type="predicted"/>
<dbReference type="PANTHER" id="PTHR34187">
    <property type="entry name" value="FGR18P"/>
    <property type="match status" value="1"/>
</dbReference>
<evidence type="ECO:0000256" key="3">
    <source>
        <dbReference type="ARBA" id="ARBA00022989"/>
    </source>
</evidence>
<dbReference type="Proteomes" id="UP000186583">
    <property type="component" value="Unassembled WGS sequence"/>
</dbReference>
<evidence type="ECO:0000256" key="2">
    <source>
        <dbReference type="ARBA" id="ARBA00022692"/>
    </source>
</evidence>
<keyword evidence="3 6" id="KW-1133">Transmembrane helix</keyword>
<dbReference type="InterPro" id="IPR052053">
    <property type="entry name" value="IM_YidH-like"/>
</dbReference>
<feature type="compositionally biased region" description="Polar residues" evidence="5">
    <location>
        <begin position="53"/>
        <end position="70"/>
    </location>
</feature>
<organism evidence="8 9">
    <name type="scientific">Colletotrichum chlorophyti</name>
    <dbReference type="NCBI Taxonomy" id="708187"/>
    <lineage>
        <taxon>Eukaryota</taxon>
        <taxon>Fungi</taxon>
        <taxon>Dikarya</taxon>
        <taxon>Ascomycota</taxon>
        <taxon>Pezizomycotina</taxon>
        <taxon>Sordariomycetes</taxon>
        <taxon>Hypocreomycetidae</taxon>
        <taxon>Glomerellales</taxon>
        <taxon>Glomerellaceae</taxon>
        <taxon>Colletotrichum</taxon>
    </lineage>
</organism>
<comment type="subcellular location">
    <subcellularLocation>
        <location evidence="1">Endomembrane system</location>
        <topology evidence="1">Multi-pass membrane protein</topology>
    </subcellularLocation>
</comment>
<feature type="transmembrane region" description="Helical" evidence="6">
    <location>
        <begin position="169"/>
        <end position="192"/>
    </location>
</feature>
<dbReference type="PANTHER" id="PTHR34187:SF1">
    <property type="entry name" value="DUF202 DOMAIN-CONTAINING PROTEIN"/>
    <property type="match status" value="1"/>
</dbReference>
<evidence type="ECO:0000256" key="1">
    <source>
        <dbReference type="ARBA" id="ARBA00004127"/>
    </source>
</evidence>
<feature type="region of interest" description="Disordered" evidence="5">
    <location>
        <begin position="1"/>
        <end position="70"/>
    </location>
</feature>
<evidence type="ECO:0000256" key="4">
    <source>
        <dbReference type="ARBA" id="ARBA00023136"/>
    </source>
</evidence>
<keyword evidence="9" id="KW-1185">Reference proteome</keyword>
<evidence type="ECO:0000256" key="6">
    <source>
        <dbReference type="SAM" id="Phobius"/>
    </source>
</evidence>
<dbReference type="OrthoDB" id="199599at2759"/>
<sequence length="202" mass="21917">MWARKPQSSRSAADTASQSPMQHRARKEDGQVGKNQPQAAKCHPKLAKDRTEGSATEASAQKPKLSSQQRTPVRFWNRHISVVVDLETCRDHLAYLRTGTVTAILGTIVAQLFALQPPDATFGYTTIGKPLTTVCYGFSICITILGACRTWRLQHAILRGKTLSGGFELTTVALGTLAVDCLTAIALVLGWYCSVSRLTSDG</sequence>
<keyword evidence="2 6" id="KW-0812">Transmembrane</keyword>
<protein>
    <recommendedName>
        <fullName evidence="7">DUF202 domain-containing protein</fullName>
    </recommendedName>
</protein>
<feature type="transmembrane region" description="Helical" evidence="6">
    <location>
        <begin position="94"/>
        <end position="115"/>
    </location>
</feature>
<reference evidence="8 9" key="1">
    <citation type="submission" date="2016-11" db="EMBL/GenBank/DDBJ databases">
        <title>Draft Genome Assembly of Colletotrichum chlorophyti a pathogen of herbaceous plants.</title>
        <authorList>
            <person name="Gan P."/>
            <person name="Narusaka M."/>
            <person name="Tsushima A."/>
            <person name="Narusaka Y."/>
            <person name="Takano Y."/>
            <person name="Shirasu K."/>
        </authorList>
    </citation>
    <scope>NUCLEOTIDE SEQUENCE [LARGE SCALE GENOMIC DNA]</scope>
    <source>
        <strain evidence="8 9">NTL11</strain>
    </source>
</reference>
<evidence type="ECO:0000259" key="7">
    <source>
        <dbReference type="Pfam" id="PF02656"/>
    </source>
</evidence>
<dbReference type="GO" id="GO:0012505">
    <property type="term" value="C:endomembrane system"/>
    <property type="evidence" value="ECO:0007669"/>
    <property type="project" value="UniProtKB-SubCell"/>
</dbReference>
<accession>A0A1Q8RBP6</accession>
<keyword evidence="4 6" id="KW-0472">Membrane</keyword>
<dbReference type="InterPro" id="IPR003807">
    <property type="entry name" value="DUF202"/>
</dbReference>